<dbReference type="Proteomes" id="UP000023152">
    <property type="component" value="Unassembled WGS sequence"/>
</dbReference>
<dbReference type="Gene3D" id="1.25.40.20">
    <property type="entry name" value="Ankyrin repeat-containing domain"/>
    <property type="match status" value="1"/>
</dbReference>
<keyword evidence="2" id="KW-1185">Reference proteome</keyword>
<comment type="caution">
    <text evidence="1">The sequence shown here is derived from an EMBL/GenBank/DDBJ whole genome shotgun (WGS) entry which is preliminary data.</text>
</comment>
<dbReference type="Pfam" id="PF12796">
    <property type="entry name" value="Ank_2"/>
    <property type="match status" value="1"/>
</dbReference>
<dbReference type="InterPro" id="IPR036770">
    <property type="entry name" value="Ankyrin_rpt-contain_sf"/>
</dbReference>
<reference evidence="1 2" key="1">
    <citation type="journal article" date="2013" name="Curr. Biol.">
        <title>The Genome of the Foraminiferan Reticulomyxa filosa.</title>
        <authorList>
            <person name="Glockner G."/>
            <person name="Hulsmann N."/>
            <person name="Schleicher M."/>
            <person name="Noegel A.A."/>
            <person name="Eichinger L."/>
            <person name="Gallinger C."/>
            <person name="Pawlowski J."/>
            <person name="Sierra R."/>
            <person name="Euteneuer U."/>
            <person name="Pillet L."/>
            <person name="Moustafa A."/>
            <person name="Platzer M."/>
            <person name="Groth M."/>
            <person name="Szafranski K."/>
            <person name="Schliwa M."/>
        </authorList>
    </citation>
    <scope>NUCLEOTIDE SEQUENCE [LARGE SCALE GENOMIC DNA]</scope>
</reference>
<dbReference type="OrthoDB" id="1661883at2759"/>
<proteinExistence type="predicted"/>
<protein>
    <submittedName>
        <fullName evidence="1">Uncharacterized protein</fullName>
    </submittedName>
</protein>
<dbReference type="AlphaFoldDB" id="X6NH42"/>
<sequence length="177" mass="20052">MQINADGFLDSFLQAGGIECVFEFLEHNNNSLYTNLLENCLQRVDASTDIKTTSFHLACFHGKLEILKTLYSQNPEFDLNNLDGKQMTLLDYAISQHQKKIVYFLSCCGATKHCKNVDEINEELKSAIHEGKQLLENSKMAAQIAIGDTLLEFPMDLCKHILTFQHNIDLLESVSSY</sequence>
<dbReference type="SUPFAM" id="SSF48403">
    <property type="entry name" value="Ankyrin repeat"/>
    <property type="match status" value="1"/>
</dbReference>
<dbReference type="EMBL" id="ASPP01008774">
    <property type="protein sequence ID" value="ETO25049.1"/>
    <property type="molecule type" value="Genomic_DNA"/>
</dbReference>
<gene>
    <name evidence="1" type="ORF">RFI_12097</name>
</gene>
<dbReference type="InterPro" id="IPR002110">
    <property type="entry name" value="Ankyrin_rpt"/>
</dbReference>
<name>X6NH42_RETFI</name>
<evidence type="ECO:0000313" key="1">
    <source>
        <dbReference type="EMBL" id="ETO25049.1"/>
    </source>
</evidence>
<evidence type="ECO:0000313" key="2">
    <source>
        <dbReference type="Proteomes" id="UP000023152"/>
    </source>
</evidence>
<accession>X6NH42</accession>
<organism evidence="1 2">
    <name type="scientific">Reticulomyxa filosa</name>
    <dbReference type="NCBI Taxonomy" id="46433"/>
    <lineage>
        <taxon>Eukaryota</taxon>
        <taxon>Sar</taxon>
        <taxon>Rhizaria</taxon>
        <taxon>Retaria</taxon>
        <taxon>Foraminifera</taxon>
        <taxon>Monothalamids</taxon>
        <taxon>Reticulomyxidae</taxon>
        <taxon>Reticulomyxa</taxon>
    </lineage>
</organism>